<evidence type="ECO:0000256" key="12">
    <source>
        <dbReference type="ARBA" id="ARBA00048336"/>
    </source>
</evidence>
<dbReference type="PROSITE" id="PS50054">
    <property type="entry name" value="TYR_PHOSPHATASE_DUAL"/>
    <property type="match status" value="1"/>
</dbReference>
<name>A0A8J1XTN6_OWEFU</name>
<dbReference type="SUPFAM" id="SSF52799">
    <property type="entry name" value="(Phosphotyrosine protein) phosphatases II"/>
    <property type="match status" value="1"/>
</dbReference>
<dbReference type="Proteomes" id="UP000749559">
    <property type="component" value="Unassembled WGS sequence"/>
</dbReference>
<dbReference type="EMBL" id="CAIIXF020000003">
    <property type="protein sequence ID" value="CAH1779548.1"/>
    <property type="molecule type" value="Genomic_DNA"/>
</dbReference>
<comment type="subcellular location">
    <subcellularLocation>
        <location evidence="1">Cell membrane</location>
        <topology evidence="1">Lipid-anchor</topology>
        <orientation evidence="1">Cytoplasmic side</orientation>
    </subcellularLocation>
</comment>
<dbReference type="EC" id="3.1.3.48" evidence="3"/>
<dbReference type="OrthoDB" id="9979246at2759"/>
<dbReference type="GO" id="GO:0005829">
    <property type="term" value="C:cytosol"/>
    <property type="evidence" value="ECO:0007669"/>
    <property type="project" value="TreeGrafter"/>
</dbReference>
<dbReference type="PROSITE" id="PS50056">
    <property type="entry name" value="TYR_PHOSPHATASE_2"/>
    <property type="match status" value="1"/>
</dbReference>
<evidence type="ECO:0000256" key="10">
    <source>
        <dbReference type="ARBA" id="ARBA00023288"/>
    </source>
</evidence>
<organism evidence="16 17">
    <name type="scientific">Owenia fusiformis</name>
    <name type="common">Polychaete worm</name>
    <dbReference type="NCBI Taxonomy" id="6347"/>
    <lineage>
        <taxon>Eukaryota</taxon>
        <taxon>Metazoa</taxon>
        <taxon>Spiralia</taxon>
        <taxon>Lophotrochozoa</taxon>
        <taxon>Annelida</taxon>
        <taxon>Polychaeta</taxon>
        <taxon>Sedentaria</taxon>
        <taxon>Canalipalpata</taxon>
        <taxon>Sabellida</taxon>
        <taxon>Oweniida</taxon>
        <taxon>Oweniidae</taxon>
        <taxon>Owenia</taxon>
    </lineage>
</organism>
<gene>
    <name evidence="16" type="ORF">OFUS_LOCUS6348</name>
</gene>
<evidence type="ECO:0000256" key="5">
    <source>
        <dbReference type="ARBA" id="ARBA00022475"/>
    </source>
</evidence>
<dbReference type="FunFam" id="3.90.190.10:FF:000052">
    <property type="entry name" value="Dual specificity phosphatase 15"/>
    <property type="match status" value="1"/>
</dbReference>
<dbReference type="InterPro" id="IPR020422">
    <property type="entry name" value="TYR_PHOSPHATASE_DUAL_dom"/>
</dbReference>
<keyword evidence="8" id="KW-0904">Protein phosphatase</keyword>
<sequence length="344" mass="38999">MGNSMDKILPGLYVGNIRDAQNKQKLDDHGITHVLAIHDTARKIHEDKTYLLIEASDNARQELSQFFRQAIDFIHQARLDGGTVLVHCLAGVSRSVTVTVAYIMTSTDLGWRDALNAVRGARRCANPNYGFQKQLTEFESVTLDKERGRFNQKFPNNPFYESDIKKCRQLLVIHRDWVVHGDKPQQADYPLPHNAYKQNPTLDKIEEKMRPGSSQESPRLLEKLERSMKSASSGQTWSGQNMDGGKSQNPPNSENLDQNMKRDQNWANQRVTSSDNKVNTTTRPKGVVFSDHDIPVDRLSLEADDAYNDNFDNVALTPRLNFDSSSADSLNANQSEVDQFFEMK</sequence>
<evidence type="ECO:0000256" key="4">
    <source>
        <dbReference type="ARBA" id="ARBA00013081"/>
    </source>
</evidence>
<evidence type="ECO:0000256" key="15">
    <source>
        <dbReference type="SAM" id="MobiDB-lite"/>
    </source>
</evidence>
<dbReference type="Pfam" id="PF00782">
    <property type="entry name" value="DSPc"/>
    <property type="match status" value="1"/>
</dbReference>
<evidence type="ECO:0000256" key="13">
    <source>
        <dbReference type="ARBA" id="ARBA00051722"/>
    </source>
</evidence>
<evidence type="ECO:0000256" key="11">
    <source>
        <dbReference type="ARBA" id="ARBA00047761"/>
    </source>
</evidence>
<dbReference type="InterPro" id="IPR000387">
    <property type="entry name" value="Tyr_Pase_dom"/>
</dbReference>
<keyword evidence="6" id="KW-0519">Myristate</keyword>
<reference evidence="16" key="1">
    <citation type="submission" date="2022-03" db="EMBL/GenBank/DDBJ databases">
        <authorList>
            <person name="Martin C."/>
        </authorList>
    </citation>
    <scope>NUCLEOTIDE SEQUENCE</scope>
</reference>
<feature type="compositionally biased region" description="Polar residues" evidence="15">
    <location>
        <begin position="229"/>
        <end position="258"/>
    </location>
</feature>
<evidence type="ECO:0000256" key="9">
    <source>
        <dbReference type="ARBA" id="ARBA00023136"/>
    </source>
</evidence>
<feature type="region of interest" description="Disordered" evidence="15">
    <location>
        <begin position="225"/>
        <end position="258"/>
    </location>
</feature>
<evidence type="ECO:0000256" key="1">
    <source>
        <dbReference type="ARBA" id="ARBA00004342"/>
    </source>
</evidence>
<evidence type="ECO:0000313" key="16">
    <source>
        <dbReference type="EMBL" id="CAH1779548.1"/>
    </source>
</evidence>
<dbReference type="InterPro" id="IPR029021">
    <property type="entry name" value="Prot-tyrosine_phosphatase-like"/>
</dbReference>
<evidence type="ECO:0000256" key="2">
    <source>
        <dbReference type="ARBA" id="ARBA00008601"/>
    </source>
</evidence>
<dbReference type="AlphaFoldDB" id="A0A8J1XTN6"/>
<dbReference type="GO" id="GO:0005886">
    <property type="term" value="C:plasma membrane"/>
    <property type="evidence" value="ECO:0007669"/>
    <property type="project" value="UniProtKB-SubCell"/>
</dbReference>
<comment type="catalytic activity">
    <reaction evidence="12">
        <text>O-phospho-L-threonyl-[protein] + H2O = L-threonyl-[protein] + phosphate</text>
        <dbReference type="Rhea" id="RHEA:47004"/>
        <dbReference type="Rhea" id="RHEA-COMP:11060"/>
        <dbReference type="Rhea" id="RHEA-COMP:11605"/>
        <dbReference type="ChEBI" id="CHEBI:15377"/>
        <dbReference type="ChEBI" id="CHEBI:30013"/>
        <dbReference type="ChEBI" id="CHEBI:43474"/>
        <dbReference type="ChEBI" id="CHEBI:61977"/>
        <dbReference type="EC" id="3.1.3.16"/>
    </reaction>
</comment>
<dbReference type="Gene3D" id="3.90.190.10">
    <property type="entry name" value="Protein tyrosine phosphatase superfamily"/>
    <property type="match status" value="1"/>
</dbReference>
<comment type="similarity">
    <text evidence="2">Belongs to the protein-tyrosine phosphatase family. Non-receptor class dual specificity subfamily.</text>
</comment>
<accession>A0A8J1XTN6</accession>
<evidence type="ECO:0000256" key="3">
    <source>
        <dbReference type="ARBA" id="ARBA00013064"/>
    </source>
</evidence>
<dbReference type="PRINTS" id="PR01908">
    <property type="entry name" value="ADSPHPHTASE"/>
</dbReference>
<evidence type="ECO:0000256" key="6">
    <source>
        <dbReference type="ARBA" id="ARBA00022707"/>
    </source>
</evidence>
<dbReference type="SMART" id="SM00195">
    <property type="entry name" value="DSPc"/>
    <property type="match status" value="1"/>
</dbReference>
<proteinExistence type="inferred from homology"/>
<evidence type="ECO:0000256" key="7">
    <source>
        <dbReference type="ARBA" id="ARBA00022801"/>
    </source>
</evidence>
<keyword evidence="10" id="KW-0449">Lipoprotein</keyword>
<dbReference type="GO" id="GO:0004725">
    <property type="term" value="F:protein tyrosine phosphatase activity"/>
    <property type="evidence" value="ECO:0007669"/>
    <property type="project" value="UniProtKB-EC"/>
</dbReference>
<dbReference type="GO" id="GO:0004722">
    <property type="term" value="F:protein serine/threonine phosphatase activity"/>
    <property type="evidence" value="ECO:0007669"/>
    <property type="project" value="UniProtKB-EC"/>
</dbReference>
<protein>
    <recommendedName>
        <fullName evidence="14">Dual specificity protein phosphatase 15</fullName>
        <ecNumber evidence="4">3.1.3.16</ecNumber>
        <ecNumber evidence="3">3.1.3.48</ecNumber>
    </recommendedName>
</protein>
<keyword evidence="9" id="KW-0472">Membrane</keyword>
<dbReference type="CDD" id="cd14519">
    <property type="entry name" value="DSP_DUSP22_15"/>
    <property type="match status" value="1"/>
</dbReference>
<comment type="catalytic activity">
    <reaction evidence="13">
        <text>O-phospho-L-tyrosyl-[protein] + H2O = L-tyrosyl-[protein] + phosphate</text>
        <dbReference type="Rhea" id="RHEA:10684"/>
        <dbReference type="Rhea" id="RHEA-COMP:10136"/>
        <dbReference type="Rhea" id="RHEA-COMP:20101"/>
        <dbReference type="ChEBI" id="CHEBI:15377"/>
        <dbReference type="ChEBI" id="CHEBI:43474"/>
        <dbReference type="ChEBI" id="CHEBI:46858"/>
        <dbReference type="ChEBI" id="CHEBI:61978"/>
        <dbReference type="EC" id="3.1.3.48"/>
    </reaction>
</comment>
<evidence type="ECO:0000313" key="17">
    <source>
        <dbReference type="Proteomes" id="UP000749559"/>
    </source>
</evidence>
<keyword evidence="7" id="KW-0378">Hydrolase</keyword>
<comment type="caution">
    <text evidence="16">The sequence shown here is derived from an EMBL/GenBank/DDBJ whole genome shotgun (WGS) entry which is preliminary data.</text>
</comment>
<comment type="catalytic activity">
    <reaction evidence="11">
        <text>O-phospho-L-seryl-[protein] + H2O = L-seryl-[protein] + phosphate</text>
        <dbReference type="Rhea" id="RHEA:20629"/>
        <dbReference type="Rhea" id="RHEA-COMP:9863"/>
        <dbReference type="Rhea" id="RHEA-COMP:11604"/>
        <dbReference type="ChEBI" id="CHEBI:15377"/>
        <dbReference type="ChEBI" id="CHEBI:29999"/>
        <dbReference type="ChEBI" id="CHEBI:43474"/>
        <dbReference type="ChEBI" id="CHEBI:83421"/>
        <dbReference type="EC" id="3.1.3.16"/>
    </reaction>
</comment>
<dbReference type="GO" id="GO:0007165">
    <property type="term" value="P:signal transduction"/>
    <property type="evidence" value="ECO:0007669"/>
    <property type="project" value="TreeGrafter"/>
</dbReference>
<dbReference type="EC" id="3.1.3.16" evidence="4"/>
<keyword evidence="17" id="KW-1185">Reference proteome</keyword>
<keyword evidence="5" id="KW-1003">Cell membrane</keyword>
<dbReference type="PANTHER" id="PTHR45948:SF2">
    <property type="entry name" value="DUAL SPECIFICITY PROTEIN PHOSPHATASE"/>
    <property type="match status" value="1"/>
</dbReference>
<dbReference type="PANTHER" id="PTHR45948">
    <property type="entry name" value="DUAL SPECIFICITY PROTEIN PHOSPHATASE DDB_G0269404-RELATED"/>
    <property type="match status" value="1"/>
</dbReference>
<evidence type="ECO:0000256" key="14">
    <source>
        <dbReference type="ARBA" id="ARBA00068799"/>
    </source>
</evidence>
<evidence type="ECO:0000256" key="8">
    <source>
        <dbReference type="ARBA" id="ARBA00022912"/>
    </source>
</evidence>
<dbReference type="InterPro" id="IPR000340">
    <property type="entry name" value="Dual-sp_phosphatase_cat-dom"/>
</dbReference>